<dbReference type="KEGG" id="slr:L21SP2_2721"/>
<keyword evidence="3" id="KW-0255">Endonuclease</keyword>
<organism evidence="8 9">
    <name type="scientific">Salinispira pacifica</name>
    <dbReference type="NCBI Taxonomy" id="1307761"/>
    <lineage>
        <taxon>Bacteria</taxon>
        <taxon>Pseudomonadati</taxon>
        <taxon>Spirochaetota</taxon>
        <taxon>Spirochaetia</taxon>
        <taxon>Spirochaetales</taxon>
        <taxon>Spirochaetaceae</taxon>
        <taxon>Salinispira</taxon>
    </lineage>
</organism>
<dbReference type="STRING" id="1307761.L21SP2_2721"/>
<name>V5WK08_9SPIO</name>
<dbReference type="PANTHER" id="PTHR30636:SF3">
    <property type="entry name" value="UPF0701 PROTEIN YICC"/>
    <property type="match status" value="1"/>
</dbReference>
<evidence type="ECO:0000256" key="5">
    <source>
        <dbReference type="ARBA" id="ARBA00035648"/>
    </source>
</evidence>
<dbReference type="PANTHER" id="PTHR30636">
    <property type="entry name" value="UPF0701 PROTEIN YICC"/>
    <property type="match status" value="1"/>
</dbReference>
<dbReference type="eggNOG" id="COG1561">
    <property type="taxonomic scope" value="Bacteria"/>
</dbReference>
<dbReference type="Pfam" id="PF08340">
    <property type="entry name" value="YicC-like_C"/>
    <property type="match status" value="1"/>
</dbReference>
<evidence type="ECO:0000256" key="1">
    <source>
        <dbReference type="ARBA" id="ARBA00001968"/>
    </source>
</evidence>
<sequence length="289" mass="33587">MIHSMTGYASREYSSENLTLSIEIKGYNNRYLDPQISLPSTLGRLEQELRDELKTHISRGRVEVYLRLQSGAEQTRVRIDDSQAEALVDAMNQLKRRYRLKNRPSLSDLMAFDGIIKLEKQRDQEDVLPIIRSTFSQALTEFNESRQREGESTARDIMEQLQRFGNSFQVIRNEESRIESHINTQLRSRFQEVLGDRIEEDRILTELASLLVKHSINEEISRLQAHIQQFTDEFNRGGAVGKRLDFLCQEMNRETNTIGSKNLLKEISAAVIDMKDALENIREQLRNIE</sequence>
<dbReference type="AlphaFoldDB" id="V5WK08"/>
<comment type="similarity">
    <text evidence="5">Belongs to the YicC/YloC family.</text>
</comment>
<feature type="domain" description="Endoribonuclease YicC-like C-terminal" evidence="7">
    <location>
        <begin position="171"/>
        <end position="289"/>
    </location>
</feature>
<evidence type="ECO:0000259" key="7">
    <source>
        <dbReference type="Pfam" id="PF08340"/>
    </source>
</evidence>
<keyword evidence="2" id="KW-0540">Nuclease</keyword>
<dbReference type="GO" id="GO:0004521">
    <property type="term" value="F:RNA endonuclease activity"/>
    <property type="evidence" value="ECO:0007669"/>
    <property type="project" value="InterPro"/>
</dbReference>
<proteinExistence type="inferred from homology"/>
<dbReference type="Proteomes" id="UP000018680">
    <property type="component" value="Chromosome"/>
</dbReference>
<dbReference type="InterPro" id="IPR013551">
    <property type="entry name" value="YicC-like_C"/>
</dbReference>
<feature type="domain" description="Endoribonuclease YicC-like N-terminal" evidence="6">
    <location>
        <begin position="2"/>
        <end position="153"/>
    </location>
</feature>
<dbReference type="InterPro" id="IPR013527">
    <property type="entry name" value="YicC-like_N"/>
</dbReference>
<dbReference type="GO" id="GO:0016787">
    <property type="term" value="F:hydrolase activity"/>
    <property type="evidence" value="ECO:0007669"/>
    <property type="project" value="UniProtKB-KW"/>
</dbReference>
<dbReference type="NCBIfam" id="TIGR00255">
    <property type="entry name" value="YicC/YloC family endoribonuclease"/>
    <property type="match status" value="1"/>
</dbReference>
<evidence type="ECO:0000259" key="6">
    <source>
        <dbReference type="Pfam" id="PF03755"/>
    </source>
</evidence>
<dbReference type="RefSeq" id="WP_024268971.1">
    <property type="nucleotide sequence ID" value="NC_023035.1"/>
</dbReference>
<accession>V5WK08</accession>
<comment type="cofactor">
    <cofactor evidence="1">
        <name>a divalent metal cation</name>
        <dbReference type="ChEBI" id="CHEBI:60240"/>
    </cofactor>
</comment>
<dbReference type="OrthoDB" id="9771229at2"/>
<dbReference type="PATRIC" id="fig|1307761.3.peg.2711"/>
<keyword evidence="4" id="KW-0378">Hydrolase</keyword>
<evidence type="ECO:0000313" key="9">
    <source>
        <dbReference type="Proteomes" id="UP000018680"/>
    </source>
</evidence>
<dbReference type="InterPro" id="IPR005229">
    <property type="entry name" value="YicC/YloC-like"/>
</dbReference>
<keyword evidence="9" id="KW-1185">Reference proteome</keyword>
<dbReference type="Pfam" id="PF03755">
    <property type="entry name" value="YicC-like_N"/>
    <property type="match status" value="1"/>
</dbReference>
<dbReference type="EMBL" id="CP006939">
    <property type="protein sequence ID" value="AHC16073.1"/>
    <property type="molecule type" value="Genomic_DNA"/>
</dbReference>
<protein>
    <submittedName>
        <fullName evidence="8">Protein YicC</fullName>
    </submittedName>
</protein>
<evidence type="ECO:0000256" key="3">
    <source>
        <dbReference type="ARBA" id="ARBA00022759"/>
    </source>
</evidence>
<evidence type="ECO:0000256" key="4">
    <source>
        <dbReference type="ARBA" id="ARBA00022801"/>
    </source>
</evidence>
<gene>
    <name evidence="8" type="ORF">L21SP2_2721</name>
</gene>
<reference evidence="8 9" key="1">
    <citation type="journal article" date="2015" name="Stand. Genomic Sci.">
        <title>Complete genome sequence and description of Salinispira pacifica gen. nov., sp. nov., a novel spirochaete isolated form a hypersaline microbial mat.</title>
        <authorList>
            <person name="Ben Hania W."/>
            <person name="Joseph M."/>
            <person name="Schumann P."/>
            <person name="Bunk B."/>
            <person name="Fiebig A."/>
            <person name="Sproer C."/>
            <person name="Klenk H.P."/>
            <person name="Fardeau M.L."/>
            <person name="Spring S."/>
        </authorList>
    </citation>
    <scope>NUCLEOTIDE SEQUENCE [LARGE SCALE GENOMIC DNA]</scope>
    <source>
        <strain evidence="8 9">L21-RPul-D2</strain>
    </source>
</reference>
<dbReference type="HOGENOM" id="CLU_076609_1_0_12"/>
<evidence type="ECO:0000313" key="8">
    <source>
        <dbReference type="EMBL" id="AHC16073.1"/>
    </source>
</evidence>
<evidence type="ECO:0000256" key="2">
    <source>
        <dbReference type="ARBA" id="ARBA00022722"/>
    </source>
</evidence>